<evidence type="ECO:0008006" key="4">
    <source>
        <dbReference type="Google" id="ProtNLM"/>
    </source>
</evidence>
<evidence type="ECO:0000313" key="2">
    <source>
        <dbReference type="EMBL" id="RMI34086.1"/>
    </source>
</evidence>
<name>A0A3M2LAN2_9NOCA</name>
<organism evidence="2 3">
    <name type="scientific">Nocardia stercoris</name>
    <dbReference type="NCBI Taxonomy" id="2483361"/>
    <lineage>
        <taxon>Bacteria</taxon>
        <taxon>Bacillati</taxon>
        <taxon>Actinomycetota</taxon>
        <taxon>Actinomycetes</taxon>
        <taxon>Mycobacteriales</taxon>
        <taxon>Nocardiaceae</taxon>
        <taxon>Nocardia</taxon>
    </lineage>
</organism>
<keyword evidence="1" id="KW-0812">Transmembrane</keyword>
<dbReference type="Proteomes" id="UP000279275">
    <property type="component" value="Unassembled WGS sequence"/>
</dbReference>
<dbReference type="OrthoDB" id="4566632at2"/>
<feature type="transmembrane region" description="Helical" evidence="1">
    <location>
        <begin position="189"/>
        <end position="209"/>
    </location>
</feature>
<dbReference type="RefSeq" id="WP_122187012.1">
    <property type="nucleotide sequence ID" value="NZ_RFFH01000002.1"/>
</dbReference>
<comment type="caution">
    <text evidence="2">The sequence shown here is derived from an EMBL/GenBank/DDBJ whole genome shotgun (WGS) entry which is preliminary data.</text>
</comment>
<evidence type="ECO:0000313" key="3">
    <source>
        <dbReference type="Proteomes" id="UP000279275"/>
    </source>
</evidence>
<proteinExistence type="predicted"/>
<keyword evidence="3" id="KW-1185">Reference proteome</keyword>
<keyword evidence="1" id="KW-0472">Membrane</keyword>
<reference evidence="2 3" key="1">
    <citation type="submission" date="2018-10" db="EMBL/GenBank/DDBJ databases">
        <title>Isolation from cow dung.</title>
        <authorList>
            <person name="Ling L."/>
        </authorList>
    </citation>
    <scope>NUCLEOTIDE SEQUENCE [LARGE SCALE GENOMIC DNA]</scope>
    <source>
        <strain evidence="2 3">NEAU-LL90</strain>
    </source>
</reference>
<evidence type="ECO:0000256" key="1">
    <source>
        <dbReference type="SAM" id="Phobius"/>
    </source>
</evidence>
<dbReference type="EMBL" id="RFFH01000002">
    <property type="protein sequence ID" value="RMI34086.1"/>
    <property type="molecule type" value="Genomic_DNA"/>
</dbReference>
<dbReference type="AlphaFoldDB" id="A0A3M2LAN2"/>
<protein>
    <recommendedName>
        <fullName evidence="4">Anti-sigma-M factor RsmA</fullName>
    </recommendedName>
</protein>
<accession>A0A3M2LAN2</accession>
<gene>
    <name evidence="2" type="ORF">EBN03_06530</name>
</gene>
<keyword evidence="1" id="KW-1133">Transmembrane helix</keyword>
<sequence length="318" mass="32042">MADRPLPRPPFDAALLADLHGDNVPAEVAADLWPAVRQDPDAVRYLAELDAVNDSLRALGTETEVLHRMPNAVRDRLDTLLDQLSADAGPDVAPGTDPDRLAGSVGVARGPASVAGPRLLTAGTADASALTDSAPTAGEAAAAGAITEPVRLAAQAPATDQCAGEAAGSSGDQAPVAELDQYRARRRRLLAAAAAAVPLMTFGIIAVVAGHHDSDSPSALRPSSTTLSEGDLAPAALLGAMGRNDVTGRLAAPGALNACVRAAGADRQVLGSTDTTFQGQPAALILVAGPHPPTVTALIVGTGCAPGDPQLRVHRDIG</sequence>